<evidence type="ECO:0000313" key="1">
    <source>
        <dbReference type="EMBL" id="MFC3935897.1"/>
    </source>
</evidence>
<comment type="caution">
    <text evidence="1">The sequence shown here is derived from an EMBL/GenBank/DDBJ whole genome shotgun (WGS) entry which is preliminary data.</text>
</comment>
<keyword evidence="2" id="KW-1185">Reference proteome</keyword>
<dbReference type="Proteomes" id="UP001595693">
    <property type="component" value="Unassembled WGS sequence"/>
</dbReference>
<dbReference type="EMBL" id="JBHSAJ010000044">
    <property type="protein sequence ID" value="MFC3935897.1"/>
    <property type="molecule type" value="Genomic_DNA"/>
</dbReference>
<proteinExistence type="predicted"/>
<evidence type="ECO:0000313" key="2">
    <source>
        <dbReference type="Proteomes" id="UP001595693"/>
    </source>
</evidence>
<gene>
    <name evidence="1" type="ORF">ACFOW3_14885</name>
</gene>
<accession>A0ABV8DC69</accession>
<reference evidence="2" key="1">
    <citation type="journal article" date="2019" name="Int. J. Syst. Evol. Microbiol.">
        <title>The Global Catalogue of Microorganisms (GCM) 10K type strain sequencing project: providing services to taxonomists for standard genome sequencing and annotation.</title>
        <authorList>
            <consortium name="The Broad Institute Genomics Platform"/>
            <consortium name="The Broad Institute Genome Sequencing Center for Infectious Disease"/>
            <person name="Wu L."/>
            <person name="Ma J."/>
        </authorList>
    </citation>
    <scope>NUCLEOTIDE SEQUENCE [LARGE SCALE GENOMIC DNA]</scope>
    <source>
        <strain evidence="2">CCUG 2113</strain>
    </source>
</reference>
<organism evidence="1 2">
    <name type="scientific">Acidovorax facilis</name>
    <dbReference type="NCBI Taxonomy" id="12917"/>
    <lineage>
        <taxon>Bacteria</taxon>
        <taxon>Pseudomonadati</taxon>
        <taxon>Pseudomonadota</taxon>
        <taxon>Betaproteobacteria</taxon>
        <taxon>Burkholderiales</taxon>
        <taxon>Comamonadaceae</taxon>
        <taxon>Acidovorax</taxon>
    </lineage>
</organism>
<dbReference type="RefSeq" id="WP_055398500.1">
    <property type="nucleotide sequence ID" value="NZ_JAMXAX010000182.1"/>
</dbReference>
<name>A0ABV8DC69_9BURK</name>
<protein>
    <submittedName>
        <fullName evidence="1">Uncharacterized protein</fullName>
    </submittedName>
</protein>
<sequence>MPQRNPTTIPPTTPSAAVTLGLAPGQSLWLCLPPGSALHTTQGEVSLRFAPRDFGHALHTLPQMRLGAGEHLPEGWNTKATWVQVGNALHCRSEIQVIEGTPRPGLWHQLRHLLRSAFAGRDKTAKNRTFGKVPAMR</sequence>